<feature type="domain" description="PA14" evidence="3">
    <location>
        <begin position="96"/>
        <end position="255"/>
    </location>
</feature>
<dbReference type="InterPro" id="IPR049451">
    <property type="entry name" value="AWP2-like_YTTT_rpt"/>
</dbReference>
<evidence type="ECO:0000256" key="2">
    <source>
        <dbReference type="SAM" id="SignalP"/>
    </source>
</evidence>
<reference evidence="4 5" key="1">
    <citation type="submission" date="2024-05" db="EMBL/GenBank/DDBJ databases">
        <title>Long read based assembly of the Candida bracarensis genome reveals expanded adhesin content.</title>
        <authorList>
            <person name="Marcet-Houben M."/>
            <person name="Ksiezopolska E."/>
            <person name="Gabaldon T."/>
        </authorList>
    </citation>
    <scope>NUCLEOTIDE SEQUENCE [LARGE SCALE GENOMIC DNA]</scope>
    <source>
        <strain evidence="4 5">CBM6</strain>
    </source>
</reference>
<keyword evidence="1" id="KW-1133">Transmembrane helix</keyword>
<evidence type="ECO:0000259" key="3">
    <source>
        <dbReference type="PROSITE" id="PS51820"/>
    </source>
</evidence>
<dbReference type="InterPro" id="IPR037524">
    <property type="entry name" value="PA14/GLEYA"/>
</dbReference>
<dbReference type="Pfam" id="PF20646">
    <property type="entry name" value="Hpf1_C"/>
    <property type="match status" value="9"/>
</dbReference>
<keyword evidence="1" id="KW-0472">Membrane</keyword>
<keyword evidence="2" id="KW-0732">Signal</keyword>
<name>A0ABR4NPA8_9SACH</name>
<evidence type="ECO:0000313" key="5">
    <source>
        <dbReference type="Proteomes" id="UP001623330"/>
    </source>
</evidence>
<dbReference type="Pfam" id="PF10528">
    <property type="entry name" value="GLEYA"/>
    <property type="match status" value="1"/>
</dbReference>
<keyword evidence="1" id="KW-0812">Transmembrane</keyword>
<accession>A0ABR4NPA8</accession>
<gene>
    <name evidence="4" type="ORF">RNJ44_01975</name>
</gene>
<dbReference type="Gene3D" id="2.60.120.1560">
    <property type="match status" value="1"/>
</dbReference>
<organism evidence="4 5">
    <name type="scientific">Nakaseomyces bracarensis</name>
    <dbReference type="NCBI Taxonomy" id="273131"/>
    <lineage>
        <taxon>Eukaryota</taxon>
        <taxon>Fungi</taxon>
        <taxon>Dikarya</taxon>
        <taxon>Ascomycota</taxon>
        <taxon>Saccharomycotina</taxon>
        <taxon>Saccharomycetes</taxon>
        <taxon>Saccharomycetales</taxon>
        <taxon>Saccharomycetaceae</taxon>
        <taxon>Nakaseomyces</taxon>
    </lineage>
</organism>
<keyword evidence="5" id="KW-1185">Reference proteome</keyword>
<evidence type="ECO:0000313" key="4">
    <source>
        <dbReference type="EMBL" id="KAL3229839.1"/>
    </source>
</evidence>
<proteinExistence type="predicted"/>
<comment type="caution">
    <text evidence="4">The sequence shown here is derived from an EMBL/GenBank/DDBJ whole genome shotgun (WGS) entry which is preliminary data.</text>
</comment>
<feature type="signal peptide" evidence="2">
    <location>
        <begin position="1"/>
        <end position="22"/>
    </location>
</feature>
<sequence length="916" mass="99639">MLVPHVYFLVYALVRSISYVSAQYYPKFYPNGCLAKAKITKGLTMELYEYPYLNPIVECSDGTLNCREYDTDDLETDACVNDNFKFANYPRYGYKEQRLIAKVEGVAGKTGEGGTLDFDINADTSCVPQLNTLPVAYNYKPEIHTTNFSMLLYGYFKPQISGVHTFTMLGDTEALMSFSDGQAFTCCNYNETANDFGDYYLHSINGNSASYSAHLYKDVYYPIRIFYLNADKRAQFKFSFKTNDNLNFELKDLSPYLFSMEDTDEGCPHTRTYKAYANTDITQPSFYSTHYSTLNSQTTFTTYYVRYRTTNSKMECYPKVFNPWGEEYFGTACVPHSQVFTSTGFYTTTTRPGTGSLTTTVETIATATYTTYEQAGTLPIPETIIVVETPIPRPINTTFTIPGTNILETTLTTLTTNTVGTDSKTTPVNIIIIETPTYTPTYSEPPAYTTTLVDEANSSSETDVVSFFPTLGSDGKTHTATTTYPWSDTDAYSEPSPSTTVVTKDSTTETDVVSYFPTLGSDGKTHTGSTTYTVVDTDSFSEPPAYTTTLVDEANSSSETDVVSFFPTLGSDGKTHTGSTTYTVVDTDSFSEPSPSTTVVTKDSTTETDVVSYFPTLGSDGKTHTGSTTYTVVDTDSFSEPPAYTTTLVDEANSSSETDVVSFFPTLGSDGKTHTATTTYPWSDTDAYSEPSPSTTVVTKDSTTETDVVSYFPTLGSDGKTHTGSTTYTLANTDTFSEPSASTTVITSGSSTETDVISYFPTVGSDGKTHTGATTYTLANTDTFSEPSASTTVITSGSSTETDVISYFPTVGSDGKTHTGATTYTLANTDTFSEPSASTTVITSGSSTETDVISYFPTVGSDGKTHTGSTTYTLGNNSLLPEIRNSMESMQYLAAGSKVSNNICLFAGIFIVLFIY</sequence>
<dbReference type="EMBL" id="JBEVYD010000011">
    <property type="protein sequence ID" value="KAL3229839.1"/>
    <property type="molecule type" value="Genomic_DNA"/>
</dbReference>
<evidence type="ECO:0000256" key="1">
    <source>
        <dbReference type="SAM" id="Phobius"/>
    </source>
</evidence>
<dbReference type="InterPro" id="IPR018871">
    <property type="entry name" value="GLEYA_adhesin_domain"/>
</dbReference>
<protein>
    <submittedName>
        <fullName evidence="4">Some similarities with uniprot</fullName>
    </submittedName>
</protein>
<dbReference type="PROSITE" id="PS51820">
    <property type="entry name" value="PA14"/>
    <property type="match status" value="1"/>
</dbReference>
<dbReference type="Proteomes" id="UP001623330">
    <property type="component" value="Unassembled WGS sequence"/>
</dbReference>
<feature type="chain" id="PRO_5047485060" evidence="2">
    <location>
        <begin position="23"/>
        <end position="916"/>
    </location>
</feature>
<feature type="transmembrane region" description="Helical" evidence="1">
    <location>
        <begin position="892"/>
        <end position="915"/>
    </location>
</feature>